<evidence type="ECO:0000313" key="3">
    <source>
        <dbReference type="Proteomes" id="UP000234275"/>
    </source>
</evidence>
<organism evidence="2 3">
    <name type="scientific">Aspergillus steynii IBT 23096</name>
    <dbReference type="NCBI Taxonomy" id="1392250"/>
    <lineage>
        <taxon>Eukaryota</taxon>
        <taxon>Fungi</taxon>
        <taxon>Dikarya</taxon>
        <taxon>Ascomycota</taxon>
        <taxon>Pezizomycotina</taxon>
        <taxon>Eurotiomycetes</taxon>
        <taxon>Eurotiomycetidae</taxon>
        <taxon>Eurotiales</taxon>
        <taxon>Aspergillaceae</taxon>
        <taxon>Aspergillus</taxon>
        <taxon>Aspergillus subgen. Circumdati</taxon>
    </lineage>
</organism>
<gene>
    <name evidence="2" type="ORF">P170DRAFT_326501</name>
</gene>
<feature type="region of interest" description="Disordered" evidence="1">
    <location>
        <begin position="210"/>
        <end position="237"/>
    </location>
</feature>
<name>A0A2I2G6B4_9EURO</name>
<protein>
    <submittedName>
        <fullName evidence="2">Uncharacterized protein</fullName>
    </submittedName>
</protein>
<dbReference type="GeneID" id="36551045"/>
<dbReference type="OrthoDB" id="72726at2759"/>
<dbReference type="EMBL" id="MSFO01000005">
    <property type="protein sequence ID" value="PLB48403.1"/>
    <property type="molecule type" value="Genomic_DNA"/>
</dbReference>
<proteinExistence type="predicted"/>
<feature type="non-terminal residue" evidence="2">
    <location>
        <position position="1"/>
    </location>
</feature>
<reference evidence="2 3" key="1">
    <citation type="submission" date="2016-12" db="EMBL/GenBank/DDBJ databases">
        <title>The genomes of Aspergillus section Nigri reveals drivers in fungal speciation.</title>
        <authorList>
            <consortium name="DOE Joint Genome Institute"/>
            <person name="Vesth T.C."/>
            <person name="Nybo J."/>
            <person name="Theobald S."/>
            <person name="Brandl J."/>
            <person name="Frisvad J.C."/>
            <person name="Nielsen K.F."/>
            <person name="Lyhne E.K."/>
            <person name="Kogle M.E."/>
            <person name="Kuo A."/>
            <person name="Riley R."/>
            <person name="Clum A."/>
            <person name="Nolan M."/>
            <person name="Lipzen A."/>
            <person name="Salamov A."/>
            <person name="Henrissat B."/>
            <person name="Wiebenga A."/>
            <person name="De Vries R.P."/>
            <person name="Grigoriev I.V."/>
            <person name="Mortensen U.H."/>
            <person name="Andersen M.R."/>
            <person name="Baker S.E."/>
        </authorList>
    </citation>
    <scope>NUCLEOTIDE SEQUENCE [LARGE SCALE GENOMIC DNA]</scope>
    <source>
        <strain evidence="2 3">IBT 23096</strain>
    </source>
</reference>
<feature type="non-terminal residue" evidence="2">
    <location>
        <position position="271"/>
    </location>
</feature>
<evidence type="ECO:0000313" key="2">
    <source>
        <dbReference type="EMBL" id="PLB48403.1"/>
    </source>
</evidence>
<accession>A0A2I2G6B4</accession>
<sequence length="271" mass="31057">LLLLPAELRLQIYNHFFSSTPFTYGKLNQMAPASNHLAILRSCRLINREIDDSWLGQVLFAFENVTDLLNQLSPAPRRMIEQIRRVRVGSSPLTQSIGDGQETTYKLPWALDLIPGLYLDTLTVINTDGPELAYENVNYLIRFGSGWRELHFITGNSEMLAFPRRSIEHNETTQFQWRDPQPSTWIRDLAFRDHVHSDAFVKIYRSTQSNAPGSVMDPNSREVFEQKPPSPENSEFFGIDKDAQLMHPDEIGKELLVIVRRGKDVDISADE</sequence>
<dbReference type="RefSeq" id="XP_024703705.1">
    <property type="nucleotide sequence ID" value="XM_024843345.1"/>
</dbReference>
<dbReference type="VEuPathDB" id="FungiDB:P170DRAFT_326501"/>
<keyword evidence="3" id="KW-1185">Reference proteome</keyword>
<comment type="caution">
    <text evidence="2">The sequence shown here is derived from an EMBL/GenBank/DDBJ whole genome shotgun (WGS) entry which is preliminary data.</text>
</comment>
<dbReference type="Proteomes" id="UP000234275">
    <property type="component" value="Unassembled WGS sequence"/>
</dbReference>
<evidence type="ECO:0000256" key="1">
    <source>
        <dbReference type="SAM" id="MobiDB-lite"/>
    </source>
</evidence>
<dbReference type="AlphaFoldDB" id="A0A2I2G6B4"/>